<evidence type="ECO:0000256" key="2">
    <source>
        <dbReference type="ARBA" id="ARBA00022618"/>
    </source>
</evidence>
<dbReference type="SMART" id="SM01332">
    <property type="entry name" value="Cyclin_C"/>
    <property type="match status" value="1"/>
</dbReference>
<keyword evidence="4" id="KW-0131">Cell cycle</keyword>
<dbReference type="AlphaFoldDB" id="A0A8J5F464"/>
<evidence type="ECO:0000256" key="1">
    <source>
        <dbReference type="ARBA" id="ARBA00009065"/>
    </source>
</evidence>
<dbReference type="CDD" id="cd20544">
    <property type="entry name" value="CYCLIN_AtCycD-like_rpt2"/>
    <property type="match status" value="1"/>
</dbReference>
<dbReference type="FunFam" id="1.10.472.10:FF:000040">
    <property type="entry name" value="D6-type cyclin"/>
    <property type="match status" value="1"/>
</dbReference>
<feature type="domain" description="Cyclin C-terminal" evidence="5">
    <location>
        <begin position="195"/>
        <end position="318"/>
    </location>
</feature>
<reference evidence="6 7" key="1">
    <citation type="submission" date="2020-08" db="EMBL/GenBank/DDBJ databases">
        <title>Plant Genome Project.</title>
        <authorList>
            <person name="Zhang R.-G."/>
        </authorList>
    </citation>
    <scope>NUCLEOTIDE SEQUENCE [LARGE SCALE GENOMIC DNA]</scope>
    <source>
        <tissue evidence="6">Rhizome</tissue>
    </source>
</reference>
<evidence type="ECO:0000313" key="7">
    <source>
        <dbReference type="Proteomes" id="UP000734854"/>
    </source>
</evidence>
<dbReference type="Proteomes" id="UP000734854">
    <property type="component" value="Unassembled WGS sequence"/>
</dbReference>
<dbReference type="GO" id="GO:0051301">
    <property type="term" value="P:cell division"/>
    <property type="evidence" value="ECO:0007669"/>
    <property type="project" value="UniProtKB-KW"/>
</dbReference>
<dbReference type="InterPro" id="IPR039361">
    <property type="entry name" value="Cyclin"/>
</dbReference>
<keyword evidence="7" id="KW-1185">Reference proteome</keyword>
<comment type="caution">
    <text evidence="6">The sequence shown here is derived from an EMBL/GenBank/DDBJ whole genome shotgun (WGS) entry which is preliminary data.</text>
</comment>
<dbReference type="EMBL" id="JACMSC010000016">
    <property type="protein sequence ID" value="KAG6482187.1"/>
    <property type="molecule type" value="Genomic_DNA"/>
</dbReference>
<name>A0A8J5F464_ZINOF</name>
<gene>
    <name evidence="6" type="ORF">ZIOFF_058818</name>
</gene>
<accession>A0A8J5F464</accession>
<sequence length="346" mass="38095">MEFDLENPLISCDDEQQQRSGCFAALFTAESDHMVSSVGCAVDIAARRDAVALVLEFGCTLDPLVAYLAINYIDRFLCRREISVGRMQFGGFLIAMQFANPVSVAAGEAMDRWSALRLVHLARLEDEEEQIGSRGSPSALNPLSSLLNFRSWIDRSHSLFYLGTQGEGGTVFDAQAIRRMELLVLAALDWRMRSITPFSFLRFFVSFFAPAPAPVLRALKSHASLIILKTQSEVKMLRFKPSVLAAAALLAAAYELFPAQFPTFRAAVYSCDFVNIDELWECSHSMSSLAVDVCNAPASDTRVTVFGRHCSSSESEPVVGSSPDVGRELKKSRFYLGHAACSFSRG</sequence>
<keyword evidence="2" id="KW-0132">Cell division</keyword>
<evidence type="ECO:0000313" key="6">
    <source>
        <dbReference type="EMBL" id="KAG6482187.1"/>
    </source>
</evidence>
<proteinExistence type="inferred from homology"/>
<evidence type="ECO:0000256" key="4">
    <source>
        <dbReference type="ARBA" id="ARBA00023306"/>
    </source>
</evidence>
<keyword evidence="3" id="KW-0195">Cyclin</keyword>
<comment type="similarity">
    <text evidence="1">Belongs to the cyclin family. Cyclin D subfamily.</text>
</comment>
<dbReference type="OrthoDB" id="306099at2759"/>
<dbReference type="Pfam" id="PF02984">
    <property type="entry name" value="Cyclin_C"/>
    <property type="match status" value="1"/>
</dbReference>
<protein>
    <recommendedName>
        <fullName evidence="5">Cyclin C-terminal domain-containing protein</fullName>
    </recommendedName>
</protein>
<dbReference type="InterPro" id="IPR004367">
    <property type="entry name" value="Cyclin_C-dom"/>
</dbReference>
<evidence type="ECO:0000259" key="5">
    <source>
        <dbReference type="SMART" id="SM01332"/>
    </source>
</evidence>
<organism evidence="6 7">
    <name type="scientific">Zingiber officinale</name>
    <name type="common">Ginger</name>
    <name type="synonym">Amomum zingiber</name>
    <dbReference type="NCBI Taxonomy" id="94328"/>
    <lineage>
        <taxon>Eukaryota</taxon>
        <taxon>Viridiplantae</taxon>
        <taxon>Streptophyta</taxon>
        <taxon>Embryophyta</taxon>
        <taxon>Tracheophyta</taxon>
        <taxon>Spermatophyta</taxon>
        <taxon>Magnoliopsida</taxon>
        <taxon>Liliopsida</taxon>
        <taxon>Zingiberales</taxon>
        <taxon>Zingiberaceae</taxon>
        <taxon>Zingiber</taxon>
    </lineage>
</organism>
<dbReference type="PANTHER" id="PTHR10177">
    <property type="entry name" value="CYCLINS"/>
    <property type="match status" value="1"/>
</dbReference>
<evidence type="ECO:0000256" key="3">
    <source>
        <dbReference type="ARBA" id="ARBA00023127"/>
    </source>
</evidence>